<organism evidence="1 2">
    <name type="scientific">Catharanthus roseus</name>
    <name type="common">Madagascar periwinkle</name>
    <name type="synonym">Vinca rosea</name>
    <dbReference type="NCBI Taxonomy" id="4058"/>
    <lineage>
        <taxon>Eukaryota</taxon>
        <taxon>Viridiplantae</taxon>
        <taxon>Streptophyta</taxon>
        <taxon>Embryophyta</taxon>
        <taxon>Tracheophyta</taxon>
        <taxon>Spermatophyta</taxon>
        <taxon>Magnoliopsida</taxon>
        <taxon>eudicotyledons</taxon>
        <taxon>Gunneridae</taxon>
        <taxon>Pentapetalae</taxon>
        <taxon>asterids</taxon>
        <taxon>lamiids</taxon>
        <taxon>Gentianales</taxon>
        <taxon>Apocynaceae</taxon>
        <taxon>Rauvolfioideae</taxon>
        <taxon>Vinceae</taxon>
        <taxon>Catharanthinae</taxon>
        <taxon>Catharanthus</taxon>
    </lineage>
</organism>
<dbReference type="Proteomes" id="UP001060085">
    <property type="component" value="Linkage Group LG03"/>
</dbReference>
<gene>
    <name evidence="1" type="ORF">M9H77_13381</name>
</gene>
<reference evidence="2" key="1">
    <citation type="journal article" date="2023" name="Nat. Plants">
        <title>Single-cell RNA sequencing provides a high-resolution roadmap for understanding the multicellular compartmentation of specialized metabolism.</title>
        <authorList>
            <person name="Sun S."/>
            <person name="Shen X."/>
            <person name="Li Y."/>
            <person name="Li Y."/>
            <person name="Wang S."/>
            <person name="Li R."/>
            <person name="Zhang H."/>
            <person name="Shen G."/>
            <person name="Guo B."/>
            <person name="Wei J."/>
            <person name="Xu J."/>
            <person name="St-Pierre B."/>
            <person name="Chen S."/>
            <person name="Sun C."/>
        </authorList>
    </citation>
    <scope>NUCLEOTIDE SEQUENCE [LARGE SCALE GENOMIC DNA]</scope>
</reference>
<keyword evidence="2" id="KW-1185">Reference proteome</keyword>
<evidence type="ECO:0000313" key="2">
    <source>
        <dbReference type="Proteomes" id="UP001060085"/>
    </source>
</evidence>
<comment type="caution">
    <text evidence="1">The sequence shown here is derived from an EMBL/GenBank/DDBJ whole genome shotgun (WGS) entry which is preliminary data.</text>
</comment>
<accession>A0ACC0BK95</accession>
<name>A0ACC0BK95_CATRO</name>
<evidence type="ECO:0000313" key="1">
    <source>
        <dbReference type="EMBL" id="KAI5673017.1"/>
    </source>
</evidence>
<sequence length="374" mass="41190">MANISTSLLIILSCLLSFSSLSSTTAENTIDSCRRLNPNWSSNRQALANCAVGFGSDVLGGKTGHIYIVTDPSDDPNRPKTGTLRYGATREEPLWIVFEKDMVLAFKSELLVKSYKTIDGRGVKVEITDGPCIGIHNVEHVIIHSLSIHDCKKGKSFGVLAPNYDRQGYDEDGISISASSNVWIDHCHFANCADGLIDVTHASTKITISNNHFTRHTKVMLLGHKDGYTADKIMQVTLAFNHFGPNLTSRLPRIRYGYVHVANNFYEPWNEYAIGGSSGPTILSEGNYFIASNDSERKQVTKREVKGGRKYWKDWRWTTHKDEFENGAYFVPSGAENGPPPYSESQMFIVANGSSVPSLTSQAGPLKCVAGQAC</sequence>
<protein>
    <submittedName>
        <fullName evidence="1">Uncharacterized protein</fullName>
    </submittedName>
</protein>
<proteinExistence type="predicted"/>
<dbReference type="EMBL" id="CM044703">
    <property type="protein sequence ID" value="KAI5673017.1"/>
    <property type="molecule type" value="Genomic_DNA"/>
</dbReference>